<dbReference type="EMBL" id="CP006912">
    <property type="protein sequence ID" value="AHB47773.1"/>
    <property type="molecule type" value="Genomic_DNA"/>
</dbReference>
<evidence type="ECO:0000256" key="3">
    <source>
        <dbReference type="ARBA" id="ARBA00008281"/>
    </source>
</evidence>
<dbReference type="GO" id="GO:0071973">
    <property type="term" value="P:bacterial-type flagellum-dependent cell motility"/>
    <property type="evidence" value="ECO:0007669"/>
    <property type="project" value="InterPro"/>
</dbReference>
<dbReference type="Proteomes" id="UP000018542">
    <property type="component" value="Chromosome"/>
</dbReference>
<accession>V5SAT2</accession>
<reference evidence="11 12" key="1">
    <citation type="journal article" date="2014" name="Genome Announc.">
        <title>Complete Genome Sequence of Hyphomicrobium nitrativorans Strain NL23, a Denitrifying Bacterium Isolated from Biofilm of a Methanol-Fed Denitrification System Treating Seawater at the Montreal Biodome.</title>
        <authorList>
            <person name="Martineau C."/>
            <person name="Villeneuve C."/>
            <person name="Mauffrey F."/>
            <person name="Villemur R."/>
        </authorList>
    </citation>
    <scope>NUCLEOTIDE SEQUENCE [LARGE SCALE GENOMIC DNA]</scope>
    <source>
        <strain evidence="11">NL23</strain>
    </source>
</reference>
<dbReference type="HOGENOM" id="CLU_125894_1_0_5"/>
<dbReference type="InterPro" id="IPR005503">
    <property type="entry name" value="FliL"/>
</dbReference>
<comment type="similarity">
    <text evidence="3 10">Belongs to the FliL family.</text>
</comment>
<dbReference type="PROSITE" id="PS51257">
    <property type="entry name" value="PROKAR_LIPOPROTEIN"/>
    <property type="match status" value="1"/>
</dbReference>
<keyword evidence="7 10" id="KW-0283">Flagellar rotation</keyword>
<evidence type="ECO:0000256" key="10">
    <source>
        <dbReference type="RuleBase" id="RU364125"/>
    </source>
</evidence>
<evidence type="ECO:0000256" key="2">
    <source>
        <dbReference type="ARBA" id="ARBA00004162"/>
    </source>
</evidence>
<dbReference type="OrthoDB" id="7908910at2"/>
<keyword evidence="10" id="KW-0997">Cell inner membrane</keyword>
<dbReference type="GO" id="GO:0009425">
    <property type="term" value="C:bacterial-type flagellum basal body"/>
    <property type="evidence" value="ECO:0007669"/>
    <property type="project" value="InterPro"/>
</dbReference>
<keyword evidence="4" id="KW-1003">Cell membrane</keyword>
<comment type="function">
    <text evidence="1 10">Controls the rotational direction of flagella during chemotaxis.</text>
</comment>
<evidence type="ECO:0000256" key="4">
    <source>
        <dbReference type="ARBA" id="ARBA00022475"/>
    </source>
</evidence>
<dbReference type="AlphaFoldDB" id="V5SAT2"/>
<keyword evidence="11" id="KW-0282">Flagellum</keyword>
<evidence type="ECO:0000256" key="7">
    <source>
        <dbReference type="ARBA" id="ARBA00022779"/>
    </source>
</evidence>
<dbReference type="KEGG" id="hni:W911_04080"/>
<dbReference type="PATRIC" id="fig|1029756.8.peg.853"/>
<name>V5SAT2_9HYPH</name>
<keyword evidence="6 10" id="KW-0812">Transmembrane</keyword>
<evidence type="ECO:0000256" key="5">
    <source>
        <dbReference type="ARBA" id="ARBA00022500"/>
    </source>
</evidence>
<dbReference type="RefSeq" id="WP_023786226.1">
    <property type="nucleotide sequence ID" value="NC_022997.1"/>
</dbReference>
<sequence length="165" mass="17052">MAKKDTKGEGKGGGGLIGVVVVTVLALACGAGFGFYIDAQLKSRAGAIPQEKVEAPAGAPAPAAPAASPTARLVALAPIVANLSEPSTAWMRVEASILVDDTEPGSDLLAAQLAEDILAYLRTTTLTQFQGASGFQNLREDFKDRATIRDPGRIKDVIIHGVVVE</sequence>
<evidence type="ECO:0000256" key="1">
    <source>
        <dbReference type="ARBA" id="ARBA00002254"/>
    </source>
</evidence>
<evidence type="ECO:0000256" key="6">
    <source>
        <dbReference type="ARBA" id="ARBA00022692"/>
    </source>
</evidence>
<keyword evidence="11" id="KW-0969">Cilium</keyword>
<keyword evidence="9 10" id="KW-0472">Membrane</keyword>
<evidence type="ECO:0000256" key="8">
    <source>
        <dbReference type="ARBA" id="ARBA00022989"/>
    </source>
</evidence>
<feature type="transmembrane region" description="Helical" evidence="10">
    <location>
        <begin position="12"/>
        <end position="37"/>
    </location>
</feature>
<evidence type="ECO:0000256" key="9">
    <source>
        <dbReference type="ARBA" id="ARBA00023136"/>
    </source>
</evidence>
<gene>
    <name evidence="11" type="ORF">W911_04080</name>
</gene>
<dbReference type="GO" id="GO:0005886">
    <property type="term" value="C:plasma membrane"/>
    <property type="evidence" value="ECO:0007669"/>
    <property type="project" value="UniProtKB-SubCell"/>
</dbReference>
<dbReference type="GO" id="GO:0006935">
    <property type="term" value="P:chemotaxis"/>
    <property type="evidence" value="ECO:0007669"/>
    <property type="project" value="UniProtKB-KW"/>
</dbReference>
<keyword evidence="11" id="KW-0966">Cell projection</keyword>
<dbReference type="Pfam" id="PF03748">
    <property type="entry name" value="FliL"/>
    <property type="match status" value="1"/>
</dbReference>
<dbReference type="STRING" id="1029756.W911_04080"/>
<keyword evidence="12" id="KW-1185">Reference proteome</keyword>
<comment type="subcellular location">
    <subcellularLocation>
        <location evidence="10">Cell inner membrane</location>
    </subcellularLocation>
    <subcellularLocation>
        <location evidence="2">Cell membrane</location>
        <topology evidence="2">Single-pass membrane protein</topology>
    </subcellularLocation>
</comment>
<proteinExistence type="inferred from homology"/>
<evidence type="ECO:0000313" key="12">
    <source>
        <dbReference type="Proteomes" id="UP000018542"/>
    </source>
</evidence>
<evidence type="ECO:0000313" key="11">
    <source>
        <dbReference type="EMBL" id="AHB47773.1"/>
    </source>
</evidence>
<keyword evidence="8 10" id="KW-1133">Transmembrane helix</keyword>
<organism evidence="11 12">
    <name type="scientific">Hyphomicrobium nitrativorans NL23</name>
    <dbReference type="NCBI Taxonomy" id="1029756"/>
    <lineage>
        <taxon>Bacteria</taxon>
        <taxon>Pseudomonadati</taxon>
        <taxon>Pseudomonadota</taxon>
        <taxon>Alphaproteobacteria</taxon>
        <taxon>Hyphomicrobiales</taxon>
        <taxon>Hyphomicrobiaceae</taxon>
        <taxon>Hyphomicrobium</taxon>
    </lineage>
</organism>
<protein>
    <recommendedName>
        <fullName evidence="10">Flagellar protein FliL</fullName>
    </recommendedName>
</protein>
<keyword evidence="5 10" id="KW-0145">Chemotaxis</keyword>